<sequence>MPQVNPLAPAVPDIAWSVATVLAVGLAVLALALLAKAGRRLTTMQALGWVVVILLVPIVGPLLWLLVNHKPVREGRSRQEQ</sequence>
<evidence type="ECO:0000256" key="3">
    <source>
        <dbReference type="ARBA" id="ARBA00022692"/>
    </source>
</evidence>
<dbReference type="GO" id="GO:0005886">
    <property type="term" value="C:plasma membrane"/>
    <property type="evidence" value="ECO:0007669"/>
    <property type="project" value="UniProtKB-SubCell"/>
</dbReference>
<evidence type="ECO:0000256" key="5">
    <source>
        <dbReference type="ARBA" id="ARBA00023136"/>
    </source>
</evidence>
<keyword evidence="2" id="KW-1003">Cell membrane</keyword>
<evidence type="ECO:0000256" key="6">
    <source>
        <dbReference type="SAM" id="Phobius"/>
    </source>
</evidence>
<keyword evidence="3 6" id="KW-0812">Transmembrane</keyword>
<evidence type="ECO:0000259" key="7">
    <source>
        <dbReference type="Pfam" id="PF13396"/>
    </source>
</evidence>
<protein>
    <recommendedName>
        <fullName evidence="7">Cardiolipin synthase N-terminal domain-containing protein</fullName>
    </recommendedName>
</protein>
<feature type="transmembrane region" description="Helical" evidence="6">
    <location>
        <begin position="14"/>
        <end position="34"/>
    </location>
</feature>
<feature type="transmembrane region" description="Helical" evidence="6">
    <location>
        <begin position="46"/>
        <end position="67"/>
    </location>
</feature>
<dbReference type="Pfam" id="PF13396">
    <property type="entry name" value="PLDc_N"/>
    <property type="match status" value="1"/>
</dbReference>
<organism evidence="8 9">
    <name type="scientific">Microbacterium protaetiae</name>
    <dbReference type="NCBI Taxonomy" id="2509458"/>
    <lineage>
        <taxon>Bacteria</taxon>
        <taxon>Bacillati</taxon>
        <taxon>Actinomycetota</taxon>
        <taxon>Actinomycetes</taxon>
        <taxon>Micrococcales</taxon>
        <taxon>Microbacteriaceae</taxon>
        <taxon>Microbacterium</taxon>
    </lineage>
</organism>
<dbReference type="EMBL" id="CP035494">
    <property type="protein sequence ID" value="QAY61375.1"/>
    <property type="molecule type" value="Genomic_DNA"/>
</dbReference>
<dbReference type="AlphaFoldDB" id="A0A4P6EGF3"/>
<comment type="subcellular location">
    <subcellularLocation>
        <location evidence="1">Cell membrane</location>
        <topology evidence="1">Multi-pass membrane protein</topology>
    </subcellularLocation>
</comment>
<dbReference type="RefSeq" id="WP_129392691.1">
    <property type="nucleotide sequence ID" value="NZ_CP035494.1"/>
</dbReference>
<keyword evidence="5 6" id="KW-0472">Membrane</keyword>
<dbReference type="Proteomes" id="UP000293995">
    <property type="component" value="Chromosome"/>
</dbReference>
<dbReference type="InterPro" id="IPR027379">
    <property type="entry name" value="CLS_N"/>
</dbReference>
<keyword evidence="4 6" id="KW-1133">Transmembrane helix</keyword>
<gene>
    <name evidence="8" type="ORF">ET475_16270</name>
</gene>
<proteinExistence type="predicted"/>
<feature type="domain" description="Cardiolipin synthase N-terminal" evidence="7">
    <location>
        <begin position="26"/>
        <end position="67"/>
    </location>
</feature>
<name>A0A4P6EGF3_9MICO</name>
<evidence type="ECO:0000256" key="1">
    <source>
        <dbReference type="ARBA" id="ARBA00004651"/>
    </source>
</evidence>
<accession>A0A4P6EGF3</accession>
<reference evidence="8 9" key="1">
    <citation type="submission" date="2019-01" db="EMBL/GenBank/DDBJ databases">
        <title>Genome sequencing of strain DFW100M-13.</title>
        <authorList>
            <person name="Heo J."/>
            <person name="Kim S.-J."/>
            <person name="Kim J.-S."/>
            <person name="Hong S.-B."/>
            <person name="Kwon S.-W."/>
        </authorList>
    </citation>
    <scope>NUCLEOTIDE SEQUENCE [LARGE SCALE GENOMIC DNA]</scope>
    <source>
        <strain evidence="8 9">DFW100M-13</strain>
    </source>
</reference>
<keyword evidence="9" id="KW-1185">Reference proteome</keyword>
<evidence type="ECO:0000313" key="9">
    <source>
        <dbReference type="Proteomes" id="UP000293995"/>
    </source>
</evidence>
<evidence type="ECO:0000256" key="2">
    <source>
        <dbReference type="ARBA" id="ARBA00022475"/>
    </source>
</evidence>
<evidence type="ECO:0000313" key="8">
    <source>
        <dbReference type="EMBL" id="QAY61375.1"/>
    </source>
</evidence>
<dbReference type="KEGG" id="mprt:ET475_16270"/>
<evidence type="ECO:0000256" key="4">
    <source>
        <dbReference type="ARBA" id="ARBA00022989"/>
    </source>
</evidence>